<accession>A0A6J6NES9</accession>
<dbReference type="EMBL" id="CAEZXM010000056">
    <property type="protein sequence ID" value="CAB4684707.1"/>
    <property type="molecule type" value="Genomic_DNA"/>
</dbReference>
<evidence type="ECO:0000256" key="1">
    <source>
        <dbReference type="SAM" id="MobiDB-lite"/>
    </source>
</evidence>
<gene>
    <name evidence="3" type="ORF">UFOPK2366_00423</name>
</gene>
<sequence>MTVQPTPEQVLSLAPDSAVGAAALALAVPASWSFAGCDDQAVWGNYIAAAAEPYAVAIDLSDDIAGPAYRCTCPSRKLPCKHALGLLLLHANNGVLRAPRLPFAQQFMLRRASRSQSTDVPTAELASVAAANDVESAAVAVGAADRGASPSLTGMQLPDPARSKRQHDRAERMRAGLQELDRWLADRIRAGLASPELADTSNWDLLAARLIDAQCGSLAGRVKRVAAKVGQHPQWHEDVLEELALMHVLAVGAQHTSSLPADLADGVHVATGLASAKDDVLAGVPTTARWTVAGVSRTREDRITVQRTWLCASDASDPGGNNTWAMLLAFGVFGAEVTLEYNVGSVFQADLHWYPGAIALRAIVGREHVEPAPSTVAQQACSIADALSACGWAVAREPWLERYPMCINAVPAPLGNGRWALVDPTGSVPIAAGFSATAELVCSSGGLAVCVMGEWSADGFLPLTMWADNMVIQL</sequence>
<proteinExistence type="predicted"/>
<dbReference type="GO" id="GO:0008270">
    <property type="term" value="F:zinc ion binding"/>
    <property type="evidence" value="ECO:0007669"/>
    <property type="project" value="InterPro"/>
</dbReference>
<name>A0A6J6NES9_9ZZZZ</name>
<feature type="domain" description="SWIM-type" evidence="2">
    <location>
        <begin position="54"/>
        <end position="91"/>
    </location>
</feature>
<dbReference type="InterPro" id="IPR007527">
    <property type="entry name" value="Znf_SWIM"/>
</dbReference>
<dbReference type="PROSITE" id="PS50966">
    <property type="entry name" value="ZF_SWIM"/>
    <property type="match status" value="1"/>
</dbReference>
<evidence type="ECO:0000313" key="3">
    <source>
        <dbReference type="EMBL" id="CAB4684707.1"/>
    </source>
</evidence>
<protein>
    <submittedName>
        <fullName evidence="3">Unannotated protein</fullName>
    </submittedName>
</protein>
<dbReference type="Pfam" id="PF04434">
    <property type="entry name" value="SWIM"/>
    <property type="match status" value="1"/>
</dbReference>
<feature type="region of interest" description="Disordered" evidence="1">
    <location>
        <begin position="149"/>
        <end position="171"/>
    </location>
</feature>
<organism evidence="3">
    <name type="scientific">freshwater metagenome</name>
    <dbReference type="NCBI Taxonomy" id="449393"/>
    <lineage>
        <taxon>unclassified sequences</taxon>
        <taxon>metagenomes</taxon>
        <taxon>ecological metagenomes</taxon>
    </lineage>
</organism>
<dbReference type="AlphaFoldDB" id="A0A6J6NES9"/>
<reference evidence="3" key="1">
    <citation type="submission" date="2020-05" db="EMBL/GenBank/DDBJ databases">
        <authorList>
            <person name="Chiriac C."/>
            <person name="Salcher M."/>
            <person name="Ghai R."/>
            <person name="Kavagutti S V."/>
        </authorList>
    </citation>
    <scope>NUCLEOTIDE SEQUENCE</scope>
</reference>
<evidence type="ECO:0000259" key="2">
    <source>
        <dbReference type="PROSITE" id="PS50966"/>
    </source>
</evidence>